<proteinExistence type="predicted"/>
<dbReference type="SUPFAM" id="SSF52047">
    <property type="entry name" value="RNI-like"/>
    <property type="match status" value="1"/>
</dbReference>
<keyword evidence="2" id="KW-1185">Reference proteome</keyword>
<organism evidence="1 2">
    <name type="scientific">Tetrapyrgos nigripes</name>
    <dbReference type="NCBI Taxonomy" id="182062"/>
    <lineage>
        <taxon>Eukaryota</taxon>
        <taxon>Fungi</taxon>
        <taxon>Dikarya</taxon>
        <taxon>Basidiomycota</taxon>
        <taxon>Agaricomycotina</taxon>
        <taxon>Agaricomycetes</taxon>
        <taxon>Agaricomycetidae</taxon>
        <taxon>Agaricales</taxon>
        <taxon>Marasmiineae</taxon>
        <taxon>Marasmiaceae</taxon>
        <taxon>Tetrapyrgos</taxon>
    </lineage>
</organism>
<evidence type="ECO:0000313" key="2">
    <source>
        <dbReference type="Proteomes" id="UP000559256"/>
    </source>
</evidence>
<name>A0A8H5FXA1_9AGAR</name>
<dbReference type="Proteomes" id="UP000559256">
    <property type="component" value="Unassembled WGS sequence"/>
</dbReference>
<comment type="caution">
    <text evidence="1">The sequence shown here is derived from an EMBL/GenBank/DDBJ whole genome shotgun (WGS) entry which is preliminary data.</text>
</comment>
<dbReference type="InterPro" id="IPR032675">
    <property type="entry name" value="LRR_dom_sf"/>
</dbReference>
<sequence>MPLSLSNGFYDVRLLRPPTEILQAIILELEKIFTEHLQTPQYHHRAYSLLENHHQHSQFGPRSGQHPILQGACSSPSKGVAMNERTLSKYVRTLRVQDRPSTTGHDNASQEALDEWQGVFMSALSNSVNIYTAGKLQDVVKVGSVNLGLDGFPVSEYPPAIPLDRLHNLHTLAIDARGFHLPSNDFNQHIFKPLSAALKSNPNLQTLRVAAPSTTSTRLLFWDLFASVLNKTRKSPGASTSPLSFMILVIEDLVMFIPVTIAHFQFLTSLEVTLSRLESGKFWNVLCMANVHLERLMVNCDIERTLLDYISQCYSRLRVVRLYSAARRTSDEASNRFFGSILPKFAGSLVSLSIHPNFEGRWCIGQHNLDMVFSCCNMESLAICLSGDLEEIVDVIDDVVNRAHSLLRLRSLPLSTTLSRSSRSPSRRCLGLVEMDPQTVKHLIREALDNLQPTDKQVDTGLCIHSFPLCYTVCRTQDGSLKYEATRKGRGNVDS</sequence>
<dbReference type="Gene3D" id="3.80.10.10">
    <property type="entry name" value="Ribonuclease Inhibitor"/>
    <property type="match status" value="1"/>
</dbReference>
<evidence type="ECO:0000313" key="1">
    <source>
        <dbReference type="EMBL" id="KAF5352138.1"/>
    </source>
</evidence>
<gene>
    <name evidence="1" type="ORF">D9758_009231</name>
</gene>
<dbReference type="OrthoDB" id="3541472at2759"/>
<dbReference type="EMBL" id="JAACJM010000067">
    <property type="protein sequence ID" value="KAF5352138.1"/>
    <property type="molecule type" value="Genomic_DNA"/>
</dbReference>
<protein>
    <submittedName>
        <fullName evidence="1">Uncharacterized protein</fullName>
    </submittedName>
</protein>
<accession>A0A8H5FXA1</accession>
<dbReference type="AlphaFoldDB" id="A0A8H5FXA1"/>
<reference evidence="1 2" key="1">
    <citation type="journal article" date="2020" name="ISME J.">
        <title>Uncovering the hidden diversity of litter-decomposition mechanisms in mushroom-forming fungi.</title>
        <authorList>
            <person name="Floudas D."/>
            <person name="Bentzer J."/>
            <person name="Ahren D."/>
            <person name="Johansson T."/>
            <person name="Persson P."/>
            <person name="Tunlid A."/>
        </authorList>
    </citation>
    <scope>NUCLEOTIDE SEQUENCE [LARGE SCALE GENOMIC DNA]</scope>
    <source>
        <strain evidence="1 2">CBS 291.85</strain>
    </source>
</reference>